<evidence type="ECO:0000313" key="2">
    <source>
        <dbReference type="Proteomes" id="UP000252355"/>
    </source>
</evidence>
<evidence type="ECO:0000313" key="1">
    <source>
        <dbReference type="EMBL" id="RCK81773.1"/>
    </source>
</evidence>
<organism evidence="1 2">
    <name type="scientific">Candidatus Ozemobacter sibiricus</name>
    <dbReference type="NCBI Taxonomy" id="2268124"/>
    <lineage>
        <taxon>Bacteria</taxon>
        <taxon>Candidatus Ozemobacteria</taxon>
        <taxon>Candidatus Ozemobacterales</taxon>
        <taxon>Candidatus Ozemobacteraceae</taxon>
        <taxon>Candidatus Ozemobacter</taxon>
    </lineage>
</organism>
<reference evidence="1 2" key="1">
    <citation type="submission" date="2018-05" db="EMBL/GenBank/DDBJ databases">
        <title>A metagenomic window into the 2 km-deep terrestrial subsurface aquifer revealed taxonomically and functionally diverse microbial community comprising novel uncultured bacterial lineages.</title>
        <authorList>
            <person name="Kadnikov V.V."/>
            <person name="Mardanov A.V."/>
            <person name="Beletsky A.V."/>
            <person name="Banks D."/>
            <person name="Pimenov N.V."/>
            <person name="Frank Y.A."/>
            <person name="Karnachuk O.V."/>
            <person name="Ravin N.V."/>
        </authorList>
    </citation>
    <scope>NUCLEOTIDE SEQUENCE [LARGE SCALE GENOMIC DNA]</scope>
    <source>
        <strain evidence="1">BY5</strain>
    </source>
</reference>
<dbReference type="AlphaFoldDB" id="A0A367ZUE8"/>
<sequence length="250" mass="27521">MFCGGCGSGMHLTTRLRRRWEAMFSLPTRSRLKHLGGGFLFGSALALFAFGSMGMSRPEALRVQPEWAPSRVESPFACREAQTTFSRLGTWKATQDMNRPATLDDLVKVGNLLLQGCPPITGDPTEVRGEAIEARHFLPAGGARAADLGNTPLRRAEAAMFFYRLAADRLALTAPEETVYRFADIPRYHSLNVPAELLETIGIRIAREPEVFGGEDHLTLADLSDVATDFLKAYEDRLKMKAFSSLDPAS</sequence>
<name>A0A367ZUE8_9BACT</name>
<comment type="caution">
    <text evidence="1">The sequence shown here is derived from an EMBL/GenBank/DDBJ whole genome shotgun (WGS) entry which is preliminary data.</text>
</comment>
<dbReference type="EMBL" id="QOQW01000001">
    <property type="protein sequence ID" value="RCK81773.1"/>
    <property type="molecule type" value="Genomic_DNA"/>
</dbReference>
<evidence type="ECO:0008006" key="3">
    <source>
        <dbReference type="Google" id="ProtNLM"/>
    </source>
</evidence>
<accession>A0A367ZUE8</accession>
<dbReference type="Proteomes" id="UP000252355">
    <property type="component" value="Unassembled WGS sequence"/>
</dbReference>
<proteinExistence type="predicted"/>
<protein>
    <recommendedName>
        <fullName evidence="3">SLH domain-containing protein</fullName>
    </recommendedName>
</protein>
<gene>
    <name evidence="1" type="ORF">OZSIB_0907</name>
</gene>